<keyword evidence="2" id="KW-1185">Reference proteome</keyword>
<comment type="caution">
    <text evidence="1">The sequence shown here is derived from an EMBL/GenBank/DDBJ whole genome shotgun (WGS) entry which is preliminary data.</text>
</comment>
<name>A0A4Q7YNE0_9GAMM</name>
<dbReference type="Proteomes" id="UP000292423">
    <property type="component" value="Unassembled WGS sequence"/>
</dbReference>
<evidence type="ECO:0000313" key="2">
    <source>
        <dbReference type="Proteomes" id="UP000292423"/>
    </source>
</evidence>
<dbReference type="RefSeq" id="WP_130414746.1">
    <property type="nucleotide sequence ID" value="NZ_SHKX01000014.1"/>
</dbReference>
<reference evidence="1 2" key="1">
    <citation type="submission" date="2019-02" db="EMBL/GenBank/DDBJ databases">
        <title>Genomic Encyclopedia of Type Strains, Phase IV (KMG-IV): sequencing the most valuable type-strain genomes for metagenomic binning, comparative biology and taxonomic classification.</title>
        <authorList>
            <person name="Goeker M."/>
        </authorList>
    </citation>
    <scope>NUCLEOTIDE SEQUENCE [LARGE SCALE GENOMIC DNA]</scope>
    <source>
        <strain evidence="1 2">DSM 105135</strain>
    </source>
</reference>
<dbReference type="AlphaFoldDB" id="A0A4Q7YNE0"/>
<proteinExistence type="predicted"/>
<sequence length="164" mass="17515">MRPLAALTVTVCLSGCAPDHAQVLMAEKTAAVFSDRVSIRDLRAGNRRLAAVDPALGTPLTLKLQPPETVLVQQALAQRLQLTAQSPAVAVDLNAFDLFQKADGALTARISLILNQGDTATMHRISRTLAPPEATGDAARWRLIHEALQALMETIPEPSPATTH</sequence>
<evidence type="ECO:0000313" key="1">
    <source>
        <dbReference type="EMBL" id="RZU38155.1"/>
    </source>
</evidence>
<protein>
    <submittedName>
        <fullName evidence="1">Uncharacterized protein</fullName>
    </submittedName>
</protein>
<dbReference type="EMBL" id="SHKX01000014">
    <property type="protein sequence ID" value="RZU38155.1"/>
    <property type="molecule type" value="Genomic_DNA"/>
</dbReference>
<accession>A0A4Q7YNE0</accession>
<gene>
    <name evidence="1" type="ORF">EV700_2733</name>
</gene>
<organism evidence="1 2">
    <name type="scientific">Fluviicoccus keumensis</name>
    <dbReference type="NCBI Taxonomy" id="1435465"/>
    <lineage>
        <taxon>Bacteria</taxon>
        <taxon>Pseudomonadati</taxon>
        <taxon>Pseudomonadota</taxon>
        <taxon>Gammaproteobacteria</taxon>
        <taxon>Moraxellales</taxon>
        <taxon>Moraxellaceae</taxon>
        <taxon>Fluviicoccus</taxon>
    </lineage>
</organism>